<dbReference type="PANTHER" id="PTHR24006">
    <property type="entry name" value="UBIQUITIN CARBOXYL-TERMINAL HYDROLASE"/>
    <property type="match status" value="1"/>
</dbReference>
<dbReference type="InterPro" id="IPR038765">
    <property type="entry name" value="Papain-like_cys_pep_sf"/>
</dbReference>
<dbReference type="GO" id="GO:0006508">
    <property type="term" value="P:proteolysis"/>
    <property type="evidence" value="ECO:0007669"/>
    <property type="project" value="UniProtKB-KW"/>
</dbReference>
<evidence type="ECO:0000256" key="4">
    <source>
        <dbReference type="ARBA" id="ARBA00022670"/>
    </source>
</evidence>
<proteinExistence type="inferred from homology"/>
<dbReference type="PROSITE" id="PS00973">
    <property type="entry name" value="USP_2"/>
    <property type="match status" value="1"/>
</dbReference>
<evidence type="ECO:0000256" key="1">
    <source>
        <dbReference type="ARBA" id="ARBA00000707"/>
    </source>
</evidence>
<feature type="region of interest" description="Disordered" evidence="9">
    <location>
        <begin position="570"/>
        <end position="652"/>
    </location>
</feature>
<dbReference type="PANTHER" id="PTHR24006:SF758">
    <property type="entry name" value="UBIQUITIN CARBOXYL-TERMINAL HYDROLASE 36"/>
    <property type="match status" value="1"/>
</dbReference>
<dbReference type="Proteomes" id="UP000054558">
    <property type="component" value="Unassembled WGS sequence"/>
</dbReference>
<feature type="region of interest" description="Disordered" evidence="9">
    <location>
        <begin position="775"/>
        <end position="824"/>
    </location>
</feature>
<dbReference type="EC" id="3.4.19.12" evidence="3"/>
<evidence type="ECO:0000256" key="3">
    <source>
        <dbReference type="ARBA" id="ARBA00012759"/>
    </source>
</evidence>
<name>A0A1Y1I3W9_KLENI</name>
<dbReference type="AlphaFoldDB" id="A0A1Y1I3W9"/>
<dbReference type="SUPFAM" id="SSF54001">
    <property type="entry name" value="Cysteine proteinases"/>
    <property type="match status" value="1"/>
</dbReference>
<feature type="domain" description="WRC" evidence="11">
    <location>
        <begin position="819"/>
        <end position="863"/>
    </location>
</feature>
<dbReference type="PROSITE" id="PS50235">
    <property type="entry name" value="USP_3"/>
    <property type="match status" value="1"/>
</dbReference>
<feature type="domain" description="USP" evidence="10">
    <location>
        <begin position="255"/>
        <end position="564"/>
    </location>
</feature>
<keyword evidence="7" id="KW-0788">Thiol protease</keyword>
<dbReference type="Gene3D" id="3.90.70.10">
    <property type="entry name" value="Cysteine proteinases"/>
    <property type="match status" value="1"/>
</dbReference>
<keyword evidence="5" id="KW-0833">Ubl conjugation pathway</keyword>
<feature type="compositionally biased region" description="Basic and acidic residues" evidence="9">
    <location>
        <begin position="691"/>
        <end position="724"/>
    </location>
</feature>
<evidence type="ECO:0000313" key="13">
    <source>
        <dbReference type="Proteomes" id="UP000054558"/>
    </source>
</evidence>
<dbReference type="GO" id="GO:0005829">
    <property type="term" value="C:cytosol"/>
    <property type="evidence" value="ECO:0000318"/>
    <property type="project" value="GO_Central"/>
</dbReference>
<dbReference type="InterPro" id="IPR018200">
    <property type="entry name" value="USP_CS"/>
</dbReference>
<feature type="compositionally biased region" description="Basic and acidic residues" evidence="9">
    <location>
        <begin position="578"/>
        <end position="596"/>
    </location>
</feature>
<evidence type="ECO:0000256" key="9">
    <source>
        <dbReference type="SAM" id="MobiDB-lite"/>
    </source>
</evidence>
<gene>
    <name evidence="12" type="ORF">KFL_001240290</name>
</gene>
<keyword evidence="8" id="KW-0539">Nucleus</keyword>
<feature type="region of interest" description="Disordered" evidence="9">
    <location>
        <begin position="666"/>
        <end position="734"/>
    </location>
</feature>
<evidence type="ECO:0000259" key="11">
    <source>
        <dbReference type="PROSITE" id="PS51667"/>
    </source>
</evidence>
<feature type="compositionally biased region" description="Basic and acidic residues" evidence="9">
    <location>
        <begin position="852"/>
        <end position="887"/>
    </location>
</feature>
<reference evidence="12 13" key="1">
    <citation type="journal article" date="2014" name="Nat. Commun.">
        <title>Klebsormidium flaccidum genome reveals primary factors for plant terrestrial adaptation.</title>
        <authorList>
            <person name="Hori K."/>
            <person name="Maruyama F."/>
            <person name="Fujisawa T."/>
            <person name="Togashi T."/>
            <person name="Yamamoto N."/>
            <person name="Seo M."/>
            <person name="Sato S."/>
            <person name="Yamada T."/>
            <person name="Mori H."/>
            <person name="Tajima N."/>
            <person name="Moriyama T."/>
            <person name="Ikeuchi M."/>
            <person name="Watanabe M."/>
            <person name="Wada H."/>
            <person name="Kobayashi K."/>
            <person name="Saito M."/>
            <person name="Masuda T."/>
            <person name="Sasaki-Sekimoto Y."/>
            <person name="Mashiguchi K."/>
            <person name="Awai K."/>
            <person name="Shimojima M."/>
            <person name="Masuda S."/>
            <person name="Iwai M."/>
            <person name="Nobusawa T."/>
            <person name="Narise T."/>
            <person name="Kondo S."/>
            <person name="Saito H."/>
            <person name="Sato R."/>
            <person name="Murakawa M."/>
            <person name="Ihara Y."/>
            <person name="Oshima-Yamada Y."/>
            <person name="Ohtaka K."/>
            <person name="Satoh M."/>
            <person name="Sonobe K."/>
            <person name="Ishii M."/>
            <person name="Ohtani R."/>
            <person name="Kanamori-Sato M."/>
            <person name="Honoki R."/>
            <person name="Miyazaki D."/>
            <person name="Mochizuki H."/>
            <person name="Umetsu J."/>
            <person name="Higashi K."/>
            <person name="Shibata D."/>
            <person name="Kamiya Y."/>
            <person name="Sato N."/>
            <person name="Nakamura Y."/>
            <person name="Tabata S."/>
            <person name="Ida S."/>
            <person name="Kurokawa K."/>
            <person name="Ohta H."/>
        </authorList>
    </citation>
    <scope>NUCLEOTIDE SEQUENCE [LARGE SCALE GENOMIC DNA]</scope>
    <source>
        <strain evidence="12 13">NIES-2285</strain>
    </source>
</reference>
<dbReference type="Pfam" id="PF00443">
    <property type="entry name" value="UCH"/>
    <property type="match status" value="1"/>
</dbReference>
<dbReference type="GO" id="GO:0031647">
    <property type="term" value="P:regulation of protein stability"/>
    <property type="evidence" value="ECO:0000318"/>
    <property type="project" value="GO_Central"/>
</dbReference>
<feature type="compositionally biased region" description="Basic and acidic residues" evidence="9">
    <location>
        <begin position="617"/>
        <end position="630"/>
    </location>
</feature>
<protein>
    <recommendedName>
        <fullName evidence="3">ubiquitinyl hydrolase 1</fullName>
        <ecNumber evidence="3">3.4.19.12</ecNumber>
    </recommendedName>
</protein>
<feature type="region of interest" description="Disordered" evidence="9">
    <location>
        <begin position="852"/>
        <end position="1070"/>
    </location>
</feature>
<dbReference type="GO" id="GO:0005634">
    <property type="term" value="C:nucleus"/>
    <property type="evidence" value="ECO:0000318"/>
    <property type="project" value="GO_Central"/>
</dbReference>
<dbReference type="OMA" id="CERCYAN"/>
<dbReference type="EMBL" id="DF237073">
    <property type="protein sequence ID" value="GAQ82798.1"/>
    <property type="molecule type" value="Genomic_DNA"/>
</dbReference>
<feature type="compositionally biased region" description="Basic and acidic residues" evidence="9">
    <location>
        <begin position="170"/>
        <end position="189"/>
    </location>
</feature>
<keyword evidence="4" id="KW-0645">Protease</keyword>
<dbReference type="InterPro" id="IPR028889">
    <property type="entry name" value="USP"/>
</dbReference>
<evidence type="ECO:0000259" key="10">
    <source>
        <dbReference type="PROSITE" id="PS50235"/>
    </source>
</evidence>
<evidence type="ECO:0000313" key="12">
    <source>
        <dbReference type="EMBL" id="GAQ82798.1"/>
    </source>
</evidence>
<evidence type="ECO:0000256" key="5">
    <source>
        <dbReference type="ARBA" id="ARBA00022786"/>
    </source>
</evidence>
<feature type="compositionally biased region" description="Basic and acidic residues" evidence="9">
    <location>
        <begin position="1041"/>
        <end position="1070"/>
    </location>
</feature>
<evidence type="ECO:0000256" key="6">
    <source>
        <dbReference type="ARBA" id="ARBA00022801"/>
    </source>
</evidence>
<feature type="compositionally biased region" description="Basic and acidic residues" evidence="9">
    <location>
        <begin position="140"/>
        <end position="151"/>
    </location>
</feature>
<dbReference type="GO" id="GO:0004843">
    <property type="term" value="F:cysteine-type deubiquitinase activity"/>
    <property type="evidence" value="ECO:0000318"/>
    <property type="project" value="GO_Central"/>
</dbReference>
<feature type="compositionally biased region" description="Basic and acidic residues" evidence="9">
    <location>
        <begin position="802"/>
        <end position="814"/>
    </location>
</feature>
<comment type="similarity">
    <text evidence="2">Belongs to the peptidase C19 family.</text>
</comment>
<dbReference type="InterPro" id="IPR001394">
    <property type="entry name" value="Peptidase_C19_UCH"/>
</dbReference>
<evidence type="ECO:0000256" key="8">
    <source>
        <dbReference type="ARBA" id="ARBA00023242"/>
    </source>
</evidence>
<evidence type="ECO:0000256" key="2">
    <source>
        <dbReference type="ARBA" id="ARBA00009085"/>
    </source>
</evidence>
<comment type="catalytic activity">
    <reaction evidence="1">
        <text>Thiol-dependent hydrolysis of ester, thioester, amide, peptide and isopeptide bonds formed by the C-terminal Gly of ubiquitin (a 76-residue protein attached to proteins as an intracellular targeting signal).</text>
        <dbReference type="EC" id="3.4.19.12"/>
    </reaction>
</comment>
<dbReference type="InterPro" id="IPR050164">
    <property type="entry name" value="Peptidase_C19"/>
</dbReference>
<feature type="compositionally biased region" description="Basic and acidic residues" evidence="9">
    <location>
        <begin position="114"/>
        <end position="129"/>
    </location>
</feature>
<dbReference type="GO" id="GO:0016579">
    <property type="term" value="P:protein deubiquitination"/>
    <property type="evidence" value="ECO:0007669"/>
    <property type="project" value="InterPro"/>
</dbReference>
<dbReference type="STRING" id="105231.A0A1Y1I3W9"/>
<keyword evidence="6" id="KW-0378">Hydrolase</keyword>
<dbReference type="InterPro" id="IPR014977">
    <property type="entry name" value="WRC_dom"/>
</dbReference>
<organism evidence="12 13">
    <name type="scientific">Klebsormidium nitens</name>
    <name type="common">Green alga</name>
    <name type="synonym">Ulothrix nitens</name>
    <dbReference type="NCBI Taxonomy" id="105231"/>
    <lineage>
        <taxon>Eukaryota</taxon>
        <taxon>Viridiplantae</taxon>
        <taxon>Streptophyta</taxon>
        <taxon>Klebsormidiophyceae</taxon>
        <taxon>Klebsormidiales</taxon>
        <taxon>Klebsormidiaceae</taxon>
        <taxon>Klebsormidium</taxon>
    </lineage>
</organism>
<evidence type="ECO:0000256" key="7">
    <source>
        <dbReference type="ARBA" id="ARBA00022807"/>
    </source>
</evidence>
<accession>A0A1Y1I3W9</accession>
<dbReference type="PROSITE" id="PS51667">
    <property type="entry name" value="WRC"/>
    <property type="match status" value="1"/>
</dbReference>
<feature type="region of interest" description="Disordered" evidence="9">
    <location>
        <begin position="114"/>
        <end position="212"/>
    </location>
</feature>
<dbReference type="OrthoDB" id="420187at2759"/>
<feature type="compositionally biased region" description="Basic and acidic residues" evidence="9">
    <location>
        <begin position="668"/>
        <end position="678"/>
    </location>
</feature>
<keyword evidence="13" id="KW-1185">Reference proteome</keyword>
<sequence>MFVASFGMVDEPSRTLWLSCFALVKSKPKLSRVGIRTRPRPPFVAVDLGEGTGFWATQVRDANMETDAKSARPDSSRDARGREELGRTLKVLQERARQLGFIVVIRRCGIEDSGRERNRAERAEAKPVIRNELCQNGQPKRADGSGADGKRNGRWRRAVPESRAPGAVEGRAERDPRKHGQRTAKDRTPPDPNAEGYRGPLEDVRHPGYRPGEVPGNGLGLIEPEPQDTFEIAGGFHGRDPVTISLRPNLSSPGEGLENLVNTCYLSTVVQCLMYALQNLLWGGHHSRICRIPVAQFCLPCSLERLLKACFSGPGMNAREWRAVVDNKRRFVPEFGPDSQQDAHEALLKILQNLKETCLLTTSPCLGSAGRDNESEEQSVISATFGGTSQTQLRCLTCGKRTLNEPEPFVDLSLGVSGPSLESALEGHMVAETLCGEDKVFCDGEYCERKRPTMIQTLIREPPRMLIAHVKRFKENGAKDAAHVGFSQTLSAADYLVPASRASRPRYKLEGVVVHEGESPNAGHYIAYVLIGGSWYLFDDASVTRAEWAEVAAAQGYIFFYRRTHPDSSLQVYPSRGRARDARDGRARPAPRDDARLPSALSEARKTRACTETALADAREAQARAKEEGGRYAPEAESTEPSLGNEPPGQGAAFAKAGVLDATIETGAQKEDNNREHTSPSSGTASTAIEARPDKRKPPENAKDCHVVGCKSHTDCSADADKPHGQAVGSPGRTADLAREGTWLKAEMSCEVHREEVERAEEREKSFLVTGEETLKECPDDGSPGPREPRPVGGKRPPLETAMKDDFTEERPGDILESPPETDRCRRWAQGWRCPLPRAFGYSVCQKHLDMERRKQADKRARNEIARRERARAERSFAARAQGEGERGAGGSEVISSGRAEARKPEAEGAQVAEPAGQGSVPGGDPLDNVDSKASFESPSEKSVYPLRNRKRKARTDEKMQLAVGGTAGDPIVIASDEETPVAKRPRSPAFEGVSCSSPMVEASRAEAGSKEPSYSTSLWFPPPGESTEGPAGGFALPGSKESERPGRVGEARAARSGHSEYDWSDKEKSDVCGLPTCGLATCG</sequence>